<evidence type="ECO:0000313" key="1">
    <source>
        <dbReference type="EMBL" id="USB37115.1"/>
    </source>
</evidence>
<dbReference type="Proteomes" id="UP001057142">
    <property type="component" value="Chromosome"/>
</dbReference>
<accession>A0AAX3RV94</accession>
<dbReference type="EMBL" id="CP116222">
    <property type="protein sequence ID" value="WFC06047.1"/>
    <property type="molecule type" value="Genomic_DNA"/>
</dbReference>
<evidence type="ECO:0000313" key="3">
    <source>
        <dbReference type="Proteomes" id="UP001057142"/>
    </source>
</evidence>
<dbReference type="AlphaFoldDB" id="A0AAX3RV94"/>
<organism evidence="2 4">
    <name type="scientific">Providencia vermicola</name>
    <dbReference type="NCBI Taxonomy" id="333965"/>
    <lineage>
        <taxon>Bacteria</taxon>
        <taxon>Pseudomonadati</taxon>
        <taxon>Pseudomonadota</taxon>
        <taxon>Gammaproteobacteria</taxon>
        <taxon>Enterobacterales</taxon>
        <taxon>Morganellaceae</taxon>
        <taxon>Providencia</taxon>
    </lineage>
</organism>
<sequence length="98" mass="11479">MNNEILEYAKELKKRSESLIKAELENEEFTFRLNDWDKLIHPKMLIQLCNEIERINNLHPVAFITQEAAKRMNDGIASNVYVSKDKSPAFNTPIFIQK</sequence>
<proteinExistence type="predicted"/>
<evidence type="ECO:0000313" key="2">
    <source>
        <dbReference type="EMBL" id="WFC06047.1"/>
    </source>
</evidence>
<keyword evidence="3" id="KW-1185">Reference proteome</keyword>
<dbReference type="EMBL" id="CP097327">
    <property type="protein sequence ID" value="USB37115.1"/>
    <property type="molecule type" value="Genomic_DNA"/>
</dbReference>
<reference evidence="1" key="1">
    <citation type="journal article" date="2022" name="Front. Microbiol.">
        <title>Identification of a novel aminoglycoside O-nucleotidyltransferase AadA33 in Providencia vermicola.</title>
        <authorList>
            <person name="Feng C."/>
            <person name="Gao M."/>
            <person name="Jiang W."/>
            <person name="Shi W."/>
            <person name="Li A."/>
            <person name="Liu S."/>
            <person name="Zhang L."/>
            <person name="Zhang X."/>
            <person name="Li Q."/>
            <person name="Lin H."/>
            <person name="Lu J."/>
            <person name="Li K."/>
            <person name="Zhang H."/>
            <person name="Hu Y."/>
            <person name="Bao Q."/>
            <person name="Lin X."/>
        </authorList>
    </citation>
    <scope>NUCLEOTIDE SEQUENCE</scope>
    <source>
        <strain evidence="1">P13</strain>
    </source>
</reference>
<name>A0AAX3RV94_9GAMM</name>
<reference evidence="2" key="2">
    <citation type="submission" date="2023-01" db="EMBL/GenBank/DDBJ databases">
        <title>The prevalence of carbapenem-resistant bacteria in aquaculture in China and the genetic diversity of carbapenem-resistant genes.</title>
        <authorList>
            <person name="Wen R."/>
        </authorList>
    </citation>
    <scope>NUCLEOTIDE SEQUENCE</scope>
    <source>
        <strain evidence="2">PVA41-chromosome</strain>
    </source>
</reference>
<evidence type="ECO:0000313" key="4">
    <source>
        <dbReference type="Proteomes" id="UP001222403"/>
    </source>
</evidence>
<dbReference type="Proteomes" id="UP001222403">
    <property type="component" value="Chromosome"/>
</dbReference>
<protein>
    <submittedName>
        <fullName evidence="2">Uncharacterized protein</fullName>
    </submittedName>
</protein>
<dbReference type="RefSeq" id="WP_249998679.1">
    <property type="nucleotide sequence ID" value="NZ_CP097327.1"/>
</dbReference>
<gene>
    <name evidence="1" type="ORF">M5J11_00925</name>
    <name evidence="2" type="ORF">PG365_15270</name>
</gene>